<feature type="transmembrane region" description="Helical" evidence="11">
    <location>
        <begin position="30"/>
        <end position="48"/>
    </location>
</feature>
<reference evidence="13 14" key="2">
    <citation type="submission" date="2020-06" db="EMBL/GenBank/DDBJ databases">
        <title>Complete Genome Sequence of Clostridium muelleri sp. nov. P21T, an Acid-Alcohol Producing Acetogen Isolated from Old Hay.</title>
        <authorList>
            <person name="Duncan K.E."/>
            <person name="Tanner R.S."/>
        </authorList>
    </citation>
    <scope>NUCLEOTIDE SEQUENCE [LARGE SCALE GENOMIC DNA]</scope>
    <source>
        <strain evidence="13 14">P21</strain>
    </source>
</reference>
<feature type="transmembrane region" description="Helical" evidence="11">
    <location>
        <begin position="297"/>
        <end position="320"/>
    </location>
</feature>
<keyword evidence="8" id="KW-0406">Ion transport</keyword>
<dbReference type="PANTHER" id="PTHR43562">
    <property type="entry name" value="NAPA-TYPE SODIUM/HYDROGEN ANTIPORTER"/>
    <property type="match status" value="1"/>
</dbReference>
<dbReference type="Gene3D" id="1.20.1530.20">
    <property type="match status" value="1"/>
</dbReference>
<evidence type="ECO:0000313" key="13">
    <source>
        <dbReference type="EMBL" id="NMM63100.1"/>
    </source>
</evidence>
<keyword evidence="10" id="KW-0739">Sodium transport</keyword>
<gene>
    <name evidence="13" type="ORF">HBE96_10405</name>
</gene>
<keyword evidence="14" id="KW-1185">Reference proteome</keyword>
<sequence length="398" mass="42676">MEKTLLSIVLILIFTKIGGIISRKLKMPEVLGALIAGVVLGPVVLNIVQYDDNIKLLSNLGVIMLMFLAGLETNAEEFKKAGLSSLIIAVAGIILPLVLGTLTAYIFFNNFWENIFIGVILTATSVSITVETLKELGKLNTRAGINILGAAVIDDILGLILISIVLVVAQTSGSSAGNSGTLSIIYVFIKIILFCLFSIIGVIYLPKYINKFTDYVKPGRELLTFSIALAIFIAYIAESLGIAAITGAYICGLMLSSLSHKMYLERNVKAISSGFLSLIFFASVGIEANLKGINKEVLFITLVMFIVAVIGKIVGCGAAARFLKMSKSEAVQIGTGMISRGEVAIITANIGLQKGIISEEVFLPTLIVVILTTIITPILLKLSFSHKVEKKVEVKKSK</sequence>
<dbReference type="GO" id="GO:1902600">
    <property type="term" value="P:proton transmembrane transport"/>
    <property type="evidence" value="ECO:0007669"/>
    <property type="project" value="InterPro"/>
</dbReference>
<keyword evidence="6 11" id="KW-1133">Transmembrane helix</keyword>
<keyword evidence="7" id="KW-0915">Sodium</keyword>
<evidence type="ECO:0000256" key="8">
    <source>
        <dbReference type="ARBA" id="ARBA00023065"/>
    </source>
</evidence>
<dbReference type="Pfam" id="PF00999">
    <property type="entry name" value="Na_H_Exchanger"/>
    <property type="match status" value="1"/>
</dbReference>
<reference evidence="13 14" key="1">
    <citation type="submission" date="2020-04" db="EMBL/GenBank/DDBJ databases">
        <authorList>
            <person name="Doyle D.A."/>
        </authorList>
    </citation>
    <scope>NUCLEOTIDE SEQUENCE [LARGE SCALE GENOMIC DNA]</scope>
    <source>
        <strain evidence="13 14">P21</strain>
    </source>
</reference>
<evidence type="ECO:0000256" key="6">
    <source>
        <dbReference type="ARBA" id="ARBA00022989"/>
    </source>
</evidence>
<dbReference type="EMBL" id="JABBNI010000018">
    <property type="protein sequence ID" value="NMM63100.1"/>
    <property type="molecule type" value="Genomic_DNA"/>
</dbReference>
<evidence type="ECO:0000256" key="9">
    <source>
        <dbReference type="ARBA" id="ARBA00023136"/>
    </source>
</evidence>
<protein>
    <submittedName>
        <fullName evidence="13">Cation:proton antiporter</fullName>
    </submittedName>
</protein>
<comment type="subcellular location">
    <subcellularLocation>
        <location evidence="1">Membrane</location>
        <topology evidence="1">Multi-pass membrane protein</topology>
    </subcellularLocation>
</comment>
<evidence type="ECO:0000256" key="1">
    <source>
        <dbReference type="ARBA" id="ARBA00004141"/>
    </source>
</evidence>
<keyword evidence="3" id="KW-0813">Transport</keyword>
<dbReference type="AlphaFoldDB" id="A0A7Y0EIP1"/>
<keyword evidence="5 11" id="KW-0812">Transmembrane</keyword>
<feature type="transmembrane region" description="Helical" evidence="11">
    <location>
        <begin position="54"/>
        <end position="71"/>
    </location>
</feature>
<feature type="transmembrane region" description="Helical" evidence="11">
    <location>
        <begin position="225"/>
        <end position="250"/>
    </location>
</feature>
<proteinExistence type="inferred from homology"/>
<dbReference type="Proteomes" id="UP000537131">
    <property type="component" value="Unassembled WGS sequence"/>
</dbReference>
<keyword evidence="9 11" id="KW-0472">Membrane</keyword>
<dbReference type="PANTHER" id="PTHR43562:SF3">
    <property type="entry name" value="SODIUM ION_PROTON EXCHANGER (EUROFUNG)"/>
    <property type="match status" value="1"/>
</dbReference>
<dbReference type="GO" id="GO:0006814">
    <property type="term" value="P:sodium ion transport"/>
    <property type="evidence" value="ECO:0007669"/>
    <property type="project" value="UniProtKB-KW"/>
</dbReference>
<evidence type="ECO:0000256" key="11">
    <source>
        <dbReference type="SAM" id="Phobius"/>
    </source>
</evidence>
<dbReference type="InterPro" id="IPR006153">
    <property type="entry name" value="Cation/H_exchanger_TM"/>
</dbReference>
<dbReference type="RefSeq" id="WP_169297706.1">
    <property type="nucleotide sequence ID" value="NZ_JABBNI010000018.1"/>
</dbReference>
<evidence type="ECO:0000256" key="2">
    <source>
        <dbReference type="ARBA" id="ARBA00005551"/>
    </source>
</evidence>
<comment type="similarity">
    <text evidence="2">Belongs to the monovalent cation:proton antiporter 2 (CPA2) transporter (TC 2.A.37) family.</text>
</comment>
<feature type="transmembrane region" description="Helical" evidence="11">
    <location>
        <begin position="270"/>
        <end position="290"/>
    </location>
</feature>
<comment type="caution">
    <text evidence="13">The sequence shown here is derived from an EMBL/GenBank/DDBJ whole genome shotgun (WGS) entry which is preliminary data.</text>
</comment>
<feature type="transmembrane region" description="Helical" evidence="11">
    <location>
        <begin position="181"/>
        <end position="205"/>
    </location>
</feature>
<evidence type="ECO:0000256" key="7">
    <source>
        <dbReference type="ARBA" id="ARBA00023053"/>
    </source>
</evidence>
<dbReference type="GO" id="GO:0015297">
    <property type="term" value="F:antiporter activity"/>
    <property type="evidence" value="ECO:0007669"/>
    <property type="project" value="UniProtKB-KW"/>
</dbReference>
<evidence type="ECO:0000259" key="12">
    <source>
        <dbReference type="Pfam" id="PF00999"/>
    </source>
</evidence>
<evidence type="ECO:0000256" key="5">
    <source>
        <dbReference type="ARBA" id="ARBA00022692"/>
    </source>
</evidence>
<dbReference type="InterPro" id="IPR038770">
    <property type="entry name" value="Na+/solute_symporter_sf"/>
</dbReference>
<evidence type="ECO:0000256" key="4">
    <source>
        <dbReference type="ARBA" id="ARBA00022449"/>
    </source>
</evidence>
<accession>A0A7Y0EIP1</accession>
<evidence type="ECO:0000256" key="10">
    <source>
        <dbReference type="ARBA" id="ARBA00023201"/>
    </source>
</evidence>
<evidence type="ECO:0000313" key="14">
    <source>
        <dbReference type="Proteomes" id="UP000537131"/>
    </source>
</evidence>
<feature type="transmembrane region" description="Helical" evidence="11">
    <location>
        <begin position="361"/>
        <end position="380"/>
    </location>
</feature>
<feature type="transmembrane region" description="Helical" evidence="11">
    <location>
        <begin position="83"/>
        <end position="108"/>
    </location>
</feature>
<feature type="domain" description="Cation/H+ exchanger transmembrane" evidence="12">
    <location>
        <begin position="12"/>
        <end position="380"/>
    </location>
</feature>
<organism evidence="13 14">
    <name type="scientific">Clostridium muellerianum</name>
    <dbReference type="NCBI Taxonomy" id="2716538"/>
    <lineage>
        <taxon>Bacteria</taxon>
        <taxon>Bacillati</taxon>
        <taxon>Bacillota</taxon>
        <taxon>Clostridia</taxon>
        <taxon>Eubacteriales</taxon>
        <taxon>Clostridiaceae</taxon>
        <taxon>Clostridium</taxon>
    </lineage>
</organism>
<evidence type="ECO:0000256" key="3">
    <source>
        <dbReference type="ARBA" id="ARBA00022448"/>
    </source>
</evidence>
<name>A0A7Y0EIP1_9CLOT</name>
<feature type="transmembrane region" description="Helical" evidence="11">
    <location>
        <begin position="145"/>
        <end position="169"/>
    </location>
</feature>
<dbReference type="GO" id="GO:0016020">
    <property type="term" value="C:membrane"/>
    <property type="evidence" value="ECO:0007669"/>
    <property type="project" value="UniProtKB-SubCell"/>
</dbReference>
<feature type="transmembrane region" description="Helical" evidence="11">
    <location>
        <begin position="6"/>
        <end position="23"/>
    </location>
</feature>
<keyword evidence="4" id="KW-0050">Antiport</keyword>